<name>A0AAV5CZP9_ELECO</name>
<evidence type="ECO:0000313" key="1">
    <source>
        <dbReference type="EMBL" id="GJN03465.1"/>
    </source>
</evidence>
<gene>
    <name evidence="1" type="primary">ga20916</name>
    <name evidence="1" type="ORF">PR202_ga20916</name>
</gene>
<reference evidence="1" key="2">
    <citation type="submission" date="2021-12" db="EMBL/GenBank/DDBJ databases">
        <title>Resequencing data analysis of finger millet.</title>
        <authorList>
            <person name="Hatakeyama M."/>
            <person name="Aluri S."/>
            <person name="Balachadran M.T."/>
            <person name="Sivarajan S.R."/>
            <person name="Poveda L."/>
            <person name="Shimizu-Inatsugi R."/>
            <person name="Schlapbach R."/>
            <person name="Sreeman S.M."/>
            <person name="Shimizu K.K."/>
        </authorList>
    </citation>
    <scope>NUCLEOTIDE SEQUENCE</scope>
</reference>
<dbReference type="Pfam" id="PF06880">
    <property type="entry name" value="DUF1262"/>
    <property type="match status" value="1"/>
</dbReference>
<keyword evidence="2" id="KW-1185">Reference proteome</keyword>
<sequence length="274" mass="30809">MYATRPLSLFKDHPAEVAASCTPFEGPGSGYLIVKSPDSDDVEDDKMAGCWGTGSDRETPVLHLPFPQDRVLTVLYRLDDCEGGFFSKNKIFDVSEAKGLDAALRSSLLADSGCHRLDGFQTTVIGRWYCPFYLVKEDGVAPPAQMNRSMFYEVVLEQRWETVHLHGGSKLATKHVFLDGSIKADQEAETAHQHNDGYVYFRTSEGQRLGVCTMLWERMLWEEHRNGWVDEVDDAGKFSGVESVLVEKFMLKRMDGSVAAAFDFLHLNKIRTKV</sequence>
<comment type="caution">
    <text evidence="1">The sequence shown here is derived from an EMBL/GenBank/DDBJ whole genome shotgun (WGS) entry which is preliminary data.</text>
</comment>
<dbReference type="PANTHER" id="PTHR31050">
    <property type="entry name" value="OS08G0413200 PROTEIN"/>
    <property type="match status" value="1"/>
</dbReference>
<accession>A0AAV5CZP9</accession>
<dbReference type="AlphaFoldDB" id="A0AAV5CZP9"/>
<protein>
    <submittedName>
        <fullName evidence="1">Uncharacterized protein</fullName>
    </submittedName>
</protein>
<dbReference type="InterPro" id="IPR010683">
    <property type="entry name" value="DUF1262"/>
</dbReference>
<dbReference type="EMBL" id="BQKI01000010">
    <property type="protein sequence ID" value="GJN03465.1"/>
    <property type="molecule type" value="Genomic_DNA"/>
</dbReference>
<reference evidence="1" key="1">
    <citation type="journal article" date="2018" name="DNA Res.">
        <title>Multiple hybrid de novo genome assembly of finger millet, an orphan allotetraploid crop.</title>
        <authorList>
            <person name="Hatakeyama M."/>
            <person name="Aluri S."/>
            <person name="Balachadran M.T."/>
            <person name="Sivarajan S.R."/>
            <person name="Patrignani A."/>
            <person name="Gruter S."/>
            <person name="Poveda L."/>
            <person name="Shimizu-Inatsugi R."/>
            <person name="Baeten J."/>
            <person name="Francoijs K.J."/>
            <person name="Nataraja K.N."/>
            <person name="Reddy Y.A.N."/>
            <person name="Phadnis S."/>
            <person name="Ravikumar R.L."/>
            <person name="Schlapbach R."/>
            <person name="Sreeman S.M."/>
            <person name="Shimizu K.K."/>
        </authorList>
    </citation>
    <scope>NUCLEOTIDE SEQUENCE</scope>
</reference>
<dbReference type="Proteomes" id="UP001054889">
    <property type="component" value="Unassembled WGS sequence"/>
</dbReference>
<proteinExistence type="predicted"/>
<dbReference type="PANTHER" id="PTHR31050:SF3">
    <property type="entry name" value="OS08G0412800 PROTEIN"/>
    <property type="match status" value="1"/>
</dbReference>
<evidence type="ECO:0000313" key="2">
    <source>
        <dbReference type="Proteomes" id="UP001054889"/>
    </source>
</evidence>
<organism evidence="1 2">
    <name type="scientific">Eleusine coracana subsp. coracana</name>
    <dbReference type="NCBI Taxonomy" id="191504"/>
    <lineage>
        <taxon>Eukaryota</taxon>
        <taxon>Viridiplantae</taxon>
        <taxon>Streptophyta</taxon>
        <taxon>Embryophyta</taxon>
        <taxon>Tracheophyta</taxon>
        <taxon>Spermatophyta</taxon>
        <taxon>Magnoliopsida</taxon>
        <taxon>Liliopsida</taxon>
        <taxon>Poales</taxon>
        <taxon>Poaceae</taxon>
        <taxon>PACMAD clade</taxon>
        <taxon>Chloridoideae</taxon>
        <taxon>Cynodonteae</taxon>
        <taxon>Eleusininae</taxon>
        <taxon>Eleusine</taxon>
    </lineage>
</organism>